<dbReference type="Pfam" id="PF16153">
    <property type="entry name" value="DUF4861"/>
    <property type="match status" value="1"/>
</dbReference>
<sequence>MLAFSLLLSITVTVTNPQPTPRQAVPVVVPIAQNGKEINSAVIKGQPDTPWQLDDLNDDGRPDELVFLVDLKANQTKTLTVDLSSARPKTSFTPETKAYLKLNDKNKKHPEIQAIAFPGDVDNRQMYNSIYGHGVVLEGLYNAIRIYMDNRQSVDLYAKNTPRLELDSTGFYTTRKQLEQGYGRDVLWAGTSVALGSFRGWQNGSPVTIDTVTTRMQRVIATGPVRSIVEVSDRGWIYNGTPLEMRQRYTIYARHRDIDVDITISGAPKTYTYCTGVQKLATDNQGFLTQTGLAGSWGTNLPDKGMPDITDTIGLGIFVPAAYLRSVKEDNVNYLTLLKTDTKGRIRYSFISGAERDSASPHSATEWFNYLHRWEKEKRNPAKITIK</sequence>
<dbReference type="InterPro" id="IPR032342">
    <property type="entry name" value="DUF4861"/>
</dbReference>
<name>A0A2V1IJP4_9BACT</name>
<dbReference type="RefSeq" id="WP_107032886.1">
    <property type="nucleotide sequence ID" value="NZ_PUEC01000024.1"/>
</dbReference>
<dbReference type="Proteomes" id="UP000244905">
    <property type="component" value="Unassembled WGS sequence"/>
</dbReference>
<evidence type="ECO:0000313" key="2">
    <source>
        <dbReference type="Proteomes" id="UP000244905"/>
    </source>
</evidence>
<keyword evidence="2" id="KW-1185">Reference proteome</keyword>
<accession>A0A2V1IJP4</accession>
<proteinExistence type="predicted"/>
<organism evidence="1 2">
    <name type="scientific">Duncaniella muris</name>
    <dbReference type="NCBI Taxonomy" id="2094150"/>
    <lineage>
        <taxon>Bacteria</taxon>
        <taxon>Pseudomonadati</taxon>
        <taxon>Bacteroidota</taxon>
        <taxon>Bacteroidia</taxon>
        <taxon>Bacteroidales</taxon>
        <taxon>Muribaculaceae</taxon>
        <taxon>Duncaniella</taxon>
    </lineage>
</organism>
<protein>
    <submittedName>
        <fullName evidence="1">DUF4861 domain-containing protein</fullName>
    </submittedName>
</protein>
<gene>
    <name evidence="1" type="ORF">C5O23_10430</name>
</gene>
<dbReference type="AlphaFoldDB" id="A0A2V1IJP4"/>
<comment type="caution">
    <text evidence="1">The sequence shown here is derived from an EMBL/GenBank/DDBJ whole genome shotgun (WGS) entry which is preliminary data.</text>
</comment>
<dbReference type="GeneID" id="82526754"/>
<reference evidence="2" key="1">
    <citation type="submission" date="2018-02" db="EMBL/GenBank/DDBJ databases">
        <authorList>
            <person name="Clavel T."/>
            <person name="Strowig T."/>
        </authorList>
    </citation>
    <scope>NUCLEOTIDE SEQUENCE [LARGE SCALE GENOMIC DNA]</scope>
    <source>
        <strain evidence="2">DSM 103720</strain>
    </source>
</reference>
<dbReference type="EMBL" id="PUEC01000024">
    <property type="protein sequence ID" value="PWB01204.1"/>
    <property type="molecule type" value="Genomic_DNA"/>
</dbReference>
<evidence type="ECO:0000313" key="1">
    <source>
        <dbReference type="EMBL" id="PWB01204.1"/>
    </source>
</evidence>